<dbReference type="CDD" id="cd03188">
    <property type="entry name" value="GST_C_Beta"/>
    <property type="match status" value="1"/>
</dbReference>
<evidence type="ECO:0000313" key="4">
    <source>
        <dbReference type="Proteomes" id="UP001370348"/>
    </source>
</evidence>
<sequence>MKLYLAPKACSFAPHIILRELGIPFETETVNLGTKKTRSGEDFYTINPKGKVPALRLDNGEVLTEAAVILQYLADLKPEANLIPKAGSWERVRLQEWLHYTATEIHKQFNPLWRPDSPEATKKTAIETIVHNYGLAARHLDERPYLVGDRFTIADAYLFNFLEWNKMKGPALDIAQWPSLQAFDARISARPAVRAALDAEAAFR</sequence>
<dbReference type="PROSITE" id="PS50404">
    <property type="entry name" value="GST_NTER"/>
    <property type="match status" value="1"/>
</dbReference>
<keyword evidence="3" id="KW-0808">Transferase</keyword>
<dbReference type="EC" id="2.5.1.18" evidence="3"/>
<dbReference type="CDD" id="cd03057">
    <property type="entry name" value="GST_N_Beta"/>
    <property type="match status" value="1"/>
</dbReference>
<dbReference type="Gene3D" id="1.20.1050.10">
    <property type="match status" value="1"/>
</dbReference>
<feature type="domain" description="GST C-terminal" evidence="2">
    <location>
        <begin position="87"/>
        <end position="204"/>
    </location>
</feature>
<dbReference type="SUPFAM" id="SSF47616">
    <property type="entry name" value="GST C-terminal domain-like"/>
    <property type="match status" value="1"/>
</dbReference>
<dbReference type="RefSeq" id="WP_394824186.1">
    <property type="nucleotide sequence ID" value="NZ_CP089984.1"/>
</dbReference>
<dbReference type="SUPFAM" id="SSF52833">
    <property type="entry name" value="Thioredoxin-like"/>
    <property type="match status" value="1"/>
</dbReference>
<name>A0ABZ2LY78_9BACT</name>
<dbReference type="Proteomes" id="UP001370348">
    <property type="component" value="Chromosome"/>
</dbReference>
<feature type="domain" description="GST N-terminal" evidence="1">
    <location>
        <begin position="1"/>
        <end position="81"/>
    </location>
</feature>
<dbReference type="SFLD" id="SFLDG01150">
    <property type="entry name" value="Main.1:_Beta-like"/>
    <property type="match status" value="1"/>
</dbReference>
<dbReference type="SFLD" id="SFLDG00358">
    <property type="entry name" value="Main_(cytGST)"/>
    <property type="match status" value="1"/>
</dbReference>
<organism evidence="3 4">
    <name type="scientific">Pendulispora albinea</name>
    <dbReference type="NCBI Taxonomy" id="2741071"/>
    <lineage>
        <taxon>Bacteria</taxon>
        <taxon>Pseudomonadati</taxon>
        <taxon>Myxococcota</taxon>
        <taxon>Myxococcia</taxon>
        <taxon>Myxococcales</taxon>
        <taxon>Sorangiineae</taxon>
        <taxon>Pendulisporaceae</taxon>
        <taxon>Pendulispora</taxon>
    </lineage>
</organism>
<dbReference type="Gene3D" id="3.40.30.10">
    <property type="entry name" value="Glutaredoxin"/>
    <property type="match status" value="1"/>
</dbReference>
<dbReference type="GO" id="GO:0004364">
    <property type="term" value="F:glutathione transferase activity"/>
    <property type="evidence" value="ECO:0007669"/>
    <property type="project" value="UniProtKB-EC"/>
</dbReference>
<accession>A0ABZ2LY78</accession>
<dbReference type="Pfam" id="PF00043">
    <property type="entry name" value="GST_C"/>
    <property type="match status" value="1"/>
</dbReference>
<evidence type="ECO:0000259" key="2">
    <source>
        <dbReference type="PROSITE" id="PS50405"/>
    </source>
</evidence>
<protein>
    <submittedName>
        <fullName evidence="3">Glutathione transferase GstA</fullName>
        <ecNumber evidence="3">2.5.1.18</ecNumber>
    </submittedName>
</protein>
<reference evidence="3 4" key="1">
    <citation type="submission" date="2021-12" db="EMBL/GenBank/DDBJ databases">
        <title>Discovery of the Pendulisporaceae a myxobacterial family with distinct sporulation behavior and unique specialized metabolism.</title>
        <authorList>
            <person name="Garcia R."/>
            <person name="Popoff A."/>
            <person name="Bader C.D."/>
            <person name="Loehr J."/>
            <person name="Walesch S."/>
            <person name="Walt C."/>
            <person name="Boldt J."/>
            <person name="Bunk B."/>
            <person name="Haeckl F.J.F.P.J."/>
            <person name="Gunesch A.P."/>
            <person name="Birkelbach J."/>
            <person name="Nuebel U."/>
            <person name="Pietschmann T."/>
            <person name="Bach T."/>
            <person name="Mueller R."/>
        </authorList>
    </citation>
    <scope>NUCLEOTIDE SEQUENCE [LARGE SCALE GENOMIC DNA]</scope>
    <source>
        <strain evidence="3 4">MSr11954</strain>
    </source>
</reference>
<evidence type="ECO:0000259" key="1">
    <source>
        <dbReference type="PROSITE" id="PS50404"/>
    </source>
</evidence>
<dbReference type="InterPro" id="IPR040079">
    <property type="entry name" value="Glutathione_S-Trfase"/>
</dbReference>
<dbReference type="InterPro" id="IPR036282">
    <property type="entry name" value="Glutathione-S-Trfase_C_sf"/>
</dbReference>
<dbReference type="Pfam" id="PF13409">
    <property type="entry name" value="GST_N_2"/>
    <property type="match status" value="1"/>
</dbReference>
<dbReference type="SFLD" id="SFLDS00019">
    <property type="entry name" value="Glutathione_Transferase_(cytos"/>
    <property type="match status" value="1"/>
</dbReference>
<dbReference type="PANTHER" id="PTHR44051">
    <property type="entry name" value="GLUTATHIONE S-TRANSFERASE-RELATED"/>
    <property type="match status" value="1"/>
</dbReference>
<dbReference type="EMBL" id="CP089984">
    <property type="protein sequence ID" value="WXB14564.1"/>
    <property type="molecule type" value="Genomic_DNA"/>
</dbReference>
<evidence type="ECO:0000313" key="3">
    <source>
        <dbReference type="EMBL" id="WXB14564.1"/>
    </source>
</evidence>
<keyword evidence="4" id="KW-1185">Reference proteome</keyword>
<dbReference type="InterPro" id="IPR004045">
    <property type="entry name" value="Glutathione_S-Trfase_N"/>
</dbReference>
<dbReference type="InterPro" id="IPR010987">
    <property type="entry name" value="Glutathione-S-Trfase_C-like"/>
</dbReference>
<proteinExistence type="predicted"/>
<dbReference type="NCBIfam" id="NF007831">
    <property type="entry name" value="PRK10542.1"/>
    <property type="match status" value="1"/>
</dbReference>
<dbReference type="InterPro" id="IPR004046">
    <property type="entry name" value="GST_C"/>
</dbReference>
<gene>
    <name evidence="3" type="primary">gstA</name>
    <name evidence="3" type="ORF">LZC94_42910</name>
</gene>
<dbReference type="PANTHER" id="PTHR44051:SF8">
    <property type="entry name" value="GLUTATHIONE S-TRANSFERASE GSTA"/>
    <property type="match status" value="1"/>
</dbReference>
<dbReference type="PROSITE" id="PS50405">
    <property type="entry name" value="GST_CTER"/>
    <property type="match status" value="1"/>
</dbReference>
<dbReference type="InterPro" id="IPR036249">
    <property type="entry name" value="Thioredoxin-like_sf"/>
</dbReference>